<dbReference type="GO" id="GO:0006383">
    <property type="term" value="P:transcription by RNA polymerase III"/>
    <property type="evidence" value="ECO:0007669"/>
    <property type="project" value="InterPro"/>
</dbReference>
<dbReference type="InterPro" id="IPR042771">
    <property type="entry name" value="GTF3C6-like"/>
</dbReference>
<dbReference type="PANTHER" id="PTHR21860">
    <property type="entry name" value="TRANSCRIPTION INITIATION FACTOR IIIC TFIIIC , POLYPEPTIDE 6-RELATED"/>
    <property type="match status" value="1"/>
</dbReference>
<dbReference type="GO" id="GO:0000127">
    <property type="term" value="C:transcription factor TFIIIC complex"/>
    <property type="evidence" value="ECO:0007669"/>
    <property type="project" value="TreeGrafter"/>
</dbReference>
<evidence type="ECO:0000313" key="3">
    <source>
        <dbReference type="EMBL" id="JAS82692.1"/>
    </source>
</evidence>
<protein>
    <recommendedName>
        <fullName evidence="2">Transcription factor TFIIIC triple barrel domain-containing protein</fullName>
    </recommendedName>
</protein>
<dbReference type="Pfam" id="PF10419">
    <property type="entry name" value="TFIIIC_sub6"/>
    <property type="match status" value="1"/>
</dbReference>
<dbReference type="PANTHER" id="PTHR21860:SF2">
    <property type="entry name" value="GENERAL TRANSCRIPTION FACTOR 3C POLYPEPTIDE 6"/>
    <property type="match status" value="1"/>
</dbReference>
<dbReference type="AlphaFoldDB" id="A0A1B6I6Y9"/>
<sequence>MEKSLQELNENDDFEEEEILVYAEFDSVLDESMLQETSLFKIIALDSDEPFLQIGTQMYCGKWLDSVGTHLFFEPEEAPPPLDPVFSNALDCLLNFKFKTRKCLELSRIFINKKQAEEKADHSNSPNDVTDLKAPAKNVEETEDKEIIENKTGTEVETMASKDGAVQ</sequence>
<evidence type="ECO:0000256" key="1">
    <source>
        <dbReference type="SAM" id="MobiDB-lite"/>
    </source>
</evidence>
<organism evidence="3">
    <name type="scientific">Homalodisca liturata</name>
    <dbReference type="NCBI Taxonomy" id="320908"/>
    <lineage>
        <taxon>Eukaryota</taxon>
        <taxon>Metazoa</taxon>
        <taxon>Ecdysozoa</taxon>
        <taxon>Arthropoda</taxon>
        <taxon>Hexapoda</taxon>
        <taxon>Insecta</taxon>
        <taxon>Pterygota</taxon>
        <taxon>Neoptera</taxon>
        <taxon>Paraneoptera</taxon>
        <taxon>Hemiptera</taxon>
        <taxon>Auchenorrhyncha</taxon>
        <taxon>Membracoidea</taxon>
        <taxon>Cicadellidae</taxon>
        <taxon>Cicadellinae</taxon>
        <taxon>Proconiini</taxon>
        <taxon>Homalodisca</taxon>
    </lineage>
</organism>
<dbReference type="Gene3D" id="2.60.40.4370">
    <property type="match status" value="1"/>
</dbReference>
<accession>A0A1B6I6Y9</accession>
<dbReference type="InterPro" id="IPR019481">
    <property type="entry name" value="TFIIIC_triple_barrel"/>
</dbReference>
<feature type="compositionally biased region" description="Basic and acidic residues" evidence="1">
    <location>
        <begin position="145"/>
        <end position="154"/>
    </location>
</feature>
<feature type="domain" description="Transcription factor TFIIIC triple barrel" evidence="2">
    <location>
        <begin position="15"/>
        <end position="111"/>
    </location>
</feature>
<dbReference type="EMBL" id="GECU01025014">
    <property type="protein sequence ID" value="JAS82692.1"/>
    <property type="molecule type" value="Transcribed_RNA"/>
</dbReference>
<evidence type="ECO:0000259" key="2">
    <source>
        <dbReference type="Pfam" id="PF10419"/>
    </source>
</evidence>
<reference evidence="3" key="1">
    <citation type="submission" date="2015-11" db="EMBL/GenBank/DDBJ databases">
        <title>De novo transcriptome assembly of four potential Pierce s Disease insect vectors from Arizona vineyards.</title>
        <authorList>
            <person name="Tassone E.E."/>
        </authorList>
    </citation>
    <scope>NUCLEOTIDE SEQUENCE</scope>
</reference>
<feature type="region of interest" description="Disordered" evidence="1">
    <location>
        <begin position="117"/>
        <end position="167"/>
    </location>
</feature>
<gene>
    <name evidence="3" type="ORF">g.8866</name>
</gene>
<name>A0A1B6I6Y9_9HEMI</name>
<proteinExistence type="predicted"/>